<gene>
    <name evidence="3" type="ORF">DRJ04_05795</name>
</gene>
<name>A0A662DEP6_UNCAE</name>
<dbReference type="Proteomes" id="UP000280417">
    <property type="component" value="Unassembled WGS sequence"/>
</dbReference>
<keyword evidence="1" id="KW-0472">Membrane</keyword>
<keyword evidence="1" id="KW-1133">Transmembrane helix</keyword>
<dbReference type="InterPro" id="IPR018905">
    <property type="entry name" value="A-galactase_NEW3"/>
</dbReference>
<protein>
    <recommendedName>
        <fullName evidence="2">Alpha-galactosidase NEW3 domain-containing protein</fullName>
    </recommendedName>
</protein>
<reference evidence="3 4" key="1">
    <citation type="submission" date="2018-06" db="EMBL/GenBank/DDBJ databases">
        <title>Extensive metabolic versatility and redundancy in microbially diverse, dynamic hydrothermal sediments.</title>
        <authorList>
            <person name="Dombrowski N."/>
            <person name="Teske A."/>
            <person name="Baker B.J."/>
        </authorList>
    </citation>
    <scope>NUCLEOTIDE SEQUENCE [LARGE SCALE GENOMIC DNA]</scope>
    <source>
        <strain evidence="3">B3_G15</strain>
    </source>
</reference>
<evidence type="ECO:0000313" key="4">
    <source>
        <dbReference type="Proteomes" id="UP000280417"/>
    </source>
</evidence>
<dbReference type="EMBL" id="QMQA01000148">
    <property type="protein sequence ID" value="RLE12669.1"/>
    <property type="molecule type" value="Genomic_DNA"/>
</dbReference>
<dbReference type="PANTHER" id="PTHR39198:SF1">
    <property type="entry name" value="ALPHA-GALACTOSIDASE NEW3 DOMAIN-CONTAINING PROTEIN"/>
    <property type="match status" value="1"/>
</dbReference>
<proteinExistence type="predicted"/>
<feature type="domain" description="Alpha-galactosidase NEW3" evidence="2">
    <location>
        <begin position="291"/>
        <end position="369"/>
    </location>
</feature>
<sequence length="415" mass="46729">MKMEGKKLAVSFFLAILLVVSFAFICQGVGGAQVKRGFLLFFKYPSVTVSFKEKIELDLMVVNTGEKEEQVLLSIIPDKKAKDWDVGIETRWDKMQIHSVGLLTEDPDNSVNLKFYIRPPESAKEGEYSFVVKGVTRDGKLRRSTTLNLHLVRKKVAEEEVSEKIELTTDYPSMENPAGKEFEFAIRVKNNMDEDVVLDLGANYPYGWRAYCSPRWEEDKKISSIKVDANGSENLMLTLVPPIGISKGEYPIKFAVKYGETVNTIDLKAIVTGTYKLKMSTETGRLNLDAVAGEKENLLVYLWNEGSASIEDISFFSVDTPKDWEISFDPEKISSLPPYQEVKKPEKVKLTITSPPRTIPGDYMFTVKAVGKQDQNEMNLRVTVKRSTLWGWVGIGIVLVIIASLVGIFVKLGRR</sequence>
<accession>A0A662DEP6</accession>
<evidence type="ECO:0000259" key="2">
    <source>
        <dbReference type="Pfam" id="PF10633"/>
    </source>
</evidence>
<feature type="transmembrane region" description="Helical" evidence="1">
    <location>
        <begin position="389"/>
        <end position="410"/>
    </location>
</feature>
<dbReference type="Pfam" id="PF10633">
    <property type="entry name" value="NPCBM_assoc"/>
    <property type="match status" value="1"/>
</dbReference>
<dbReference type="AlphaFoldDB" id="A0A662DEP6"/>
<evidence type="ECO:0000256" key="1">
    <source>
        <dbReference type="SAM" id="Phobius"/>
    </source>
</evidence>
<evidence type="ECO:0000313" key="3">
    <source>
        <dbReference type="EMBL" id="RLE12669.1"/>
    </source>
</evidence>
<organism evidence="3 4">
    <name type="scientific">Aerophobetes bacterium</name>
    <dbReference type="NCBI Taxonomy" id="2030807"/>
    <lineage>
        <taxon>Bacteria</taxon>
        <taxon>Candidatus Aerophobota</taxon>
    </lineage>
</organism>
<keyword evidence="1" id="KW-0812">Transmembrane</keyword>
<dbReference type="PANTHER" id="PTHR39198">
    <property type="entry name" value="HYPOTHETICAL MEMBRANE PROTEIN, CONSERVED"/>
    <property type="match status" value="1"/>
</dbReference>
<comment type="caution">
    <text evidence="3">The sequence shown here is derived from an EMBL/GenBank/DDBJ whole genome shotgun (WGS) entry which is preliminary data.</text>
</comment>